<evidence type="ECO:0000256" key="2">
    <source>
        <dbReference type="ARBA" id="ARBA00010235"/>
    </source>
</evidence>
<dbReference type="GO" id="GO:0005765">
    <property type="term" value="C:lysosomal membrane"/>
    <property type="evidence" value="ECO:0007669"/>
    <property type="project" value="UniProtKB-SubCell"/>
</dbReference>
<organism evidence="8 9">
    <name type="scientific">Sus scrofa</name>
    <name type="common">Pig</name>
    <dbReference type="NCBI Taxonomy" id="9823"/>
    <lineage>
        <taxon>Eukaryota</taxon>
        <taxon>Metazoa</taxon>
        <taxon>Chordata</taxon>
        <taxon>Craniata</taxon>
        <taxon>Vertebrata</taxon>
        <taxon>Euteleostomi</taxon>
        <taxon>Mammalia</taxon>
        <taxon>Eutheria</taxon>
        <taxon>Laurasiatheria</taxon>
        <taxon>Artiodactyla</taxon>
        <taxon>Suina</taxon>
        <taxon>Suidae</taxon>
        <taxon>Sus</taxon>
    </lineage>
</organism>
<dbReference type="GO" id="GO:0032418">
    <property type="term" value="P:lysosome localization"/>
    <property type="evidence" value="ECO:0007669"/>
    <property type="project" value="InterPro"/>
</dbReference>
<reference evidence="8" key="1">
    <citation type="submission" date="2025-05" db="UniProtKB">
        <authorList>
            <consortium name="Ensembl"/>
        </authorList>
    </citation>
    <scope>IDENTIFICATION</scope>
</reference>
<dbReference type="Proteomes" id="UP000694726">
    <property type="component" value="Unplaced"/>
</dbReference>
<dbReference type="CDD" id="cd22789">
    <property type="entry name" value="BORCS5-like"/>
    <property type="match status" value="1"/>
</dbReference>
<dbReference type="Proteomes" id="UP000694571">
    <property type="component" value="Unplaced"/>
</dbReference>
<dbReference type="Ensembl" id="ENSSSCT00040077944.1">
    <property type="protein sequence ID" value="ENSSSCP00040033564.1"/>
    <property type="gene ID" value="ENSSSCG00040057524.1"/>
</dbReference>
<evidence type="ECO:0000256" key="1">
    <source>
        <dbReference type="ARBA" id="ARBA00004122"/>
    </source>
</evidence>
<evidence type="ECO:0000313" key="9">
    <source>
        <dbReference type="Proteomes" id="UP000694726"/>
    </source>
</evidence>
<keyword evidence="5" id="KW-0458">Lysosome</keyword>
<comment type="subcellular location">
    <subcellularLocation>
        <location evidence="1">Lysosome membrane</location>
        <topology evidence="1">Lipid-anchor</topology>
        <orientation evidence="1">Cytoplasmic side</orientation>
    </subcellularLocation>
</comment>
<dbReference type="PANTHER" id="PTHR31634:SF2">
    <property type="entry name" value="BLOC-1-RELATED COMPLEX SUBUNIT 5"/>
    <property type="match status" value="1"/>
</dbReference>
<dbReference type="Pfam" id="PF10158">
    <property type="entry name" value="LOH1CR12"/>
    <property type="match status" value="1"/>
</dbReference>
<evidence type="ECO:0000256" key="5">
    <source>
        <dbReference type="ARBA" id="ARBA00023228"/>
    </source>
</evidence>
<proteinExistence type="inferred from homology"/>
<sequence>MTLCLDGPSPAKHRAKTDGTGLAARGAQASRNTTFQPLGEGLLRGQTSPTNTQLEKLDSQQVLQLRLRYEDQGAEAVASDRNALVKRSREMDLSAETRFSLTQGRQKRYAKYAEHIQRASEMLATLHRIQMGNRQTVRLLEWVHSLLAEAQHLEPFSMKPQRELRL</sequence>
<evidence type="ECO:0000256" key="4">
    <source>
        <dbReference type="ARBA" id="ARBA00023136"/>
    </source>
</evidence>
<dbReference type="PANTHER" id="PTHR31634">
    <property type="entry name" value="BLOC-1-RELATED COMPLEX SUBUNIT 5"/>
    <property type="match status" value="1"/>
</dbReference>
<dbReference type="Proteomes" id="UP000694722">
    <property type="component" value="Unplaced"/>
</dbReference>
<evidence type="ECO:0000256" key="6">
    <source>
        <dbReference type="ARBA" id="ARBA00023288"/>
    </source>
</evidence>
<evidence type="ECO:0000256" key="3">
    <source>
        <dbReference type="ARBA" id="ARBA00022300"/>
    </source>
</evidence>
<feature type="region of interest" description="Disordered" evidence="7">
    <location>
        <begin position="1"/>
        <end position="27"/>
    </location>
</feature>
<dbReference type="Ensembl" id="ENSSSCT00050084973.1">
    <property type="protein sequence ID" value="ENSSSCP00050036485.1"/>
    <property type="gene ID" value="ENSSSCG00050062386.1"/>
</dbReference>
<keyword evidence="4" id="KW-0472">Membrane</keyword>
<protein>
    <recommendedName>
        <fullName evidence="3">BLOC-1-related complex subunit 5</fullName>
    </recommendedName>
</protein>
<keyword evidence="6" id="KW-0449">Lipoprotein</keyword>
<dbReference type="Ensembl" id="ENSSSCT00015000055.1">
    <property type="protein sequence ID" value="ENSSSCP00015000018.1"/>
    <property type="gene ID" value="ENSSSCG00015000046.1"/>
</dbReference>
<dbReference type="AlphaFoldDB" id="A0A8D0MAY3"/>
<dbReference type="InterPro" id="IPR018780">
    <property type="entry name" value="TBORCS5"/>
</dbReference>
<comment type="similarity">
    <text evidence="2">Belongs to the BORCS5 family.</text>
</comment>
<name>A0A8D0MAY3_PIG</name>
<accession>A0A8D0MAY3</accession>
<evidence type="ECO:0000313" key="8">
    <source>
        <dbReference type="Ensembl" id="ENSSSCP00015000018.1"/>
    </source>
</evidence>
<evidence type="ECO:0000256" key="7">
    <source>
        <dbReference type="SAM" id="MobiDB-lite"/>
    </source>
</evidence>